<accession>A0A0F4Z435</accession>
<dbReference type="STRING" id="1408163.A0A0F4Z435"/>
<dbReference type="EMBL" id="LASV01000028">
    <property type="protein sequence ID" value="KKA25284.1"/>
    <property type="molecule type" value="Genomic_DNA"/>
</dbReference>
<dbReference type="GeneID" id="25312746"/>
<gene>
    <name evidence="1" type="ORF">T310_0692</name>
</gene>
<keyword evidence="2" id="KW-1185">Reference proteome</keyword>
<dbReference type="Proteomes" id="UP000053958">
    <property type="component" value="Unassembled WGS sequence"/>
</dbReference>
<dbReference type="PANTHER" id="PTHR43844:SF2">
    <property type="entry name" value="SYNTHASE, VITAMIN-B12 INDEPENDENT, PUTATIVE (AFU_ORTHOLOGUE AFUA_3G12060)-RELATED"/>
    <property type="match status" value="1"/>
</dbReference>
<dbReference type="SUPFAM" id="SSF51726">
    <property type="entry name" value="UROD/MetE-like"/>
    <property type="match status" value="1"/>
</dbReference>
<dbReference type="RefSeq" id="XP_013331896.1">
    <property type="nucleotide sequence ID" value="XM_013476442.1"/>
</dbReference>
<reference evidence="1 2" key="1">
    <citation type="submission" date="2015-04" db="EMBL/GenBank/DDBJ databases">
        <authorList>
            <person name="Heijne W.H."/>
            <person name="Fedorova N.D."/>
            <person name="Nierman W.C."/>
            <person name="Vollebregt A.W."/>
            <person name="Zhao Z."/>
            <person name="Wu L."/>
            <person name="Kumar M."/>
            <person name="Stam H."/>
            <person name="van den Berg M.A."/>
            <person name="Pel H.J."/>
        </authorList>
    </citation>
    <scope>NUCLEOTIDE SEQUENCE [LARGE SCALE GENOMIC DNA]</scope>
    <source>
        <strain evidence="1 2">CBS 393.64</strain>
    </source>
</reference>
<organism evidence="1 2">
    <name type="scientific">Rasamsonia emersonii (strain ATCC 16479 / CBS 393.64 / IMI 116815)</name>
    <dbReference type="NCBI Taxonomy" id="1408163"/>
    <lineage>
        <taxon>Eukaryota</taxon>
        <taxon>Fungi</taxon>
        <taxon>Dikarya</taxon>
        <taxon>Ascomycota</taxon>
        <taxon>Pezizomycotina</taxon>
        <taxon>Eurotiomycetes</taxon>
        <taxon>Eurotiomycetidae</taxon>
        <taxon>Eurotiales</taxon>
        <taxon>Trichocomaceae</taxon>
        <taxon>Rasamsonia</taxon>
    </lineage>
</organism>
<evidence type="ECO:0008006" key="3">
    <source>
        <dbReference type="Google" id="ProtNLM"/>
    </source>
</evidence>
<dbReference type="AlphaFoldDB" id="A0A0F4Z435"/>
<name>A0A0F4Z435_RASE3</name>
<evidence type="ECO:0000313" key="1">
    <source>
        <dbReference type="EMBL" id="KKA25284.1"/>
    </source>
</evidence>
<dbReference type="OrthoDB" id="1053771at2759"/>
<dbReference type="Gene3D" id="3.20.20.210">
    <property type="match status" value="1"/>
</dbReference>
<protein>
    <recommendedName>
        <fullName evidence="3">5-methyltetrahydropteroyltriglutamate--homocysteine S-methyltransferase</fullName>
    </recommendedName>
</protein>
<comment type="caution">
    <text evidence="1">The sequence shown here is derived from an EMBL/GenBank/DDBJ whole genome shotgun (WGS) entry which is preliminary data.</text>
</comment>
<sequence>MPIPTEVAYADYDAGKITRAELESYQDRAAKDSVSRMEQAGEMFVTDGEQRASSFATYPLVEPSGQPGRRWTILYSSLALSKALSSEIDNTLFPISKPEIAAHNRSPRYKTYAFDNFKKSKGYAKKGAMKQAVISPSMLYLLYPLNGEVEGYPKERFVHDLVNECEKDIRGCFEAGAKHRFTAEERRNIGIHTCPGGDCDSVHSYDVAYHKLFPSLFRINAGYFLIQLASEKDKEGVYKLIGENIRKDAKGVKQVAFIGVVNTLDPSIESPEDIAEALITASKYIPLDQLGATDDCGFSPFSIDQKPKYGSPDFARDVAFKKIANRVQGARLASAKLGI</sequence>
<evidence type="ECO:0000313" key="2">
    <source>
        <dbReference type="Proteomes" id="UP000053958"/>
    </source>
</evidence>
<dbReference type="InterPro" id="IPR038071">
    <property type="entry name" value="UROD/MetE-like_sf"/>
</dbReference>
<dbReference type="PANTHER" id="PTHR43844">
    <property type="entry name" value="METHIONINE SYNTHASE"/>
    <property type="match status" value="1"/>
</dbReference>
<proteinExistence type="predicted"/>